<evidence type="ECO:0000259" key="3">
    <source>
        <dbReference type="Pfam" id="PF13406"/>
    </source>
</evidence>
<dbReference type="InterPro" id="IPR043426">
    <property type="entry name" value="MltB-like"/>
</dbReference>
<reference evidence="5" key="1">
    <citation type="journal article" date="2019" name="Int. J. Syst. Evol. Microbiol.">
        <title>The Global Catalogue of Microorganisms (GCM) 10K type strain sequencing project: providing services to taxonomists for standard genome sequencing and annotation.</title>
        <authorList>
            <consortium name="The Broad Institute Genomics Platform"/>
            <consortium name="The Broad Institute Genome Sequencing Center for Infectious Disease"/>
            <person name="Wu L."/>
            <person name="Ma J."/>
        </authorList>
    </citation>
    <scope>NUCLEOTIDE SEQUENCE [LARGE SCALE GENOMIC DNA]</scope>
    <source>
        <strain evidence="5">JCM 18531</strain>
    </source>
</reference>
<dbReference type="InterPro" id="IPR031304">
    <property type="entry name" value="SLT_2"/>
</dbReference>
<proteinExistence type="predicted"/>
<feature type="domain" description="Transglycosylase SLT" evidence="3">
    <location>
        <begin position="170"/>
        <end position="210"/>
    </location>
</feature>
<feature type="signal peptide" evidence="2">
    <location>
        <begin position="1"/>
        <end position="21"/>
    </location>
</feature>
<dbReference type="SUPFAM" id="SSF53955">
    <property type="entry name" value="Lysozyme-like"/>
    <property type="match status" value="1"/>
</dbReference>
<name>A0ABP8WXE4_9ACTN</name>
<evidence type="ECO:0000313" key="4">
    <source>
        <dbReference type="EMBL" id="GAA4696961.1"/>
    </source>
</evidence>
<dbReference type="InterPro" id="IPR023346">
    <property type="entry name" value="Lysozyme-like_dom_sf"/>
</dbReference>
<feature type="chain" id="PRO_5045707633" description="Transglycosylase SLT domain-containing protein" evidence="2">
    <location>
        <begin position="22"/>
        <end position="413"/>
    </location>
</feature>
<accession>A0ABP8WXE4</accession>
<dbReference type="Gene3D" id="1.10.530.10">
    <property type="match status" value="1"/>
</dbReference>
<feature type="compositionally biased region" description="Basic and acidic residues" evidence="1">
    <location>
        <begin position="268"/>
        <end position="282"/>
    </location>
</feature>
<dbReference type="Proteomes" id="UP001499974">
    <property type="component" value="Unassembled WGS sequence"/>
</dbReference>
<keyword evidence="2" id="KW-0732">Signal</keyword>
<dbReference type="PANTHER" id="PTHR30163">
    <property type="entry name" value="MEMBRANE-BOUND LYTIC MUREIN TRANSGLYCOSYLASE B"/>
    <property type="match status" value="1"/>
</dbReference>
<feature type="compositionally biased region" description="Pro residues" evidence="1">
    <location>
        <begin position="299"/>
        <end position="323"/>
    </location>
</feature>
<organism evidence="4 5">
    <name type="scientific">Nocardioides conyzicola</name>
    <dbReference type="NCBI Taxonomy" id="1651781"/>
    <lineage>
        <taxon>Bacteria</taxon>
        <taxon>Bacillati</taxon>
        <taxon>Actinomycetota</taxon>
        <taxon>Actinomycetes</taxon>
        <taxon>Propionibacteriales</taxon>
        <taxon>Nocardioidaceae</taxon>
        <taxon>Nocardioides</taxon>
    </lineage>
</organism>
<feature type="region of interest" description="Disordered" evidence="1">
    <location>
        <begin position="252"/>
        <end position="323"/>
    </location>
</feature>
<gene>
    <name evidence="4" type="ORF">GCM10023349_10880</name>
</gene>
<sequence length="413" mass="41303">MLRPARLALTTAAVLVPIAVATGSGAPPAPVAAPVVSDPPVAAPAAPATLGATPPPTVAPSALAAMRRTPLAESGAVDAADIPLTALAAYQRAVTVVSQVDASCGLTWELLAAVGRVESDHGRTGGSTLGADGTSSPRIRGPVLDGTGPLAAVTDSDAGGVDGNDRWDRAVGPMQFLPSTWTVVGVDADGDGARSADDLDDAALGAAVYLCAGSEDLATADGARSALLRYNPSAAYATRVLEVAHAYEQGRAPVPTVTPVETTAARQHPSETSDRPPRHAHPDTAVFAVEHPAGGAKPAKPPTPQPPPFEPAPAEPTPEPTPEPVVLAGLLAPCVGDADAWCVGDDTVDLGDAAHLAAPALADLDADGVVESNREEITGLVGTQVTVVVAGGTAPARVVEINGMAYADQPVAR</sequence>
<dbReference type="RefSeq" id="WP_345520035.1">
    <property type="nucleotide sequence ID" value="NZ_BAABKM010000002.1"/>
</dbReference>
<evidence type="ECO:0000256" key="2">
    <source>
        <dbReference type="SAM" id="SignalP"/>
    </source>
</evidence>
<dbReference type="Pfam" id="PF13406">
    <property type="entry name" value="SLT_2"/>
    <property type="match status" value="1"/>
</dbReference>
<protein>
    <recommendedName>
        <fullName evidence="3">Transglycosylase SLT domain-containing protein</fullName>
    </recommendedName>
</protein>
<feature type="compositionally biased region" description="Low complexity" evidence="1">
    <location>
        <begin position="252"/>
        <end position="265"/>
    </location>
</feature>
<keyword evidence="5" id="KW-1185">Reference proteome</keyword>
<dbReference type="PANTHER" id="PTHR30163:SF8">
    <property type="entry name" value="LYTIC MUREIN TRANSGLYCOSYLASE"/>
    <property type="match status" value="1"/>
</dbReference>
<dbReference type="EMBL" id="BAABKM010000002">
    <property type="protein sequence ID" value="GAA4696961.1"/>
    <property type="molecule type" value="Genomic_DNA"/>
</dbReference>
<evidence type="ECO:0000256" key="1">
    <source>
        <dbReference type="SAM" id="MobiDB-lite"/>
    </source>
</evidence>
<feature type="region of interest" description="Disordered" evidence="1">
    <location>
        <begin position="119"/>
        <end position="139"/>
    </location>
</feature>
<evidence type="ECO:0000313" key="5">
    <source>
        <dbReference type="Proteomes" id="UP001499974"/>
    </source>
</evidence>
<comment type="caution">
    <text evidence="4">The sequence shown here is derived from an EMBL/GenBank/DDBJ whole genome shotgun (WGS) entry which is preliminary data.</text>
</comment>
<dbReference type="CDD" id="cd13399">
    <property type="entry name" value="Slt35-like"/>
    <property type="match status" value="1"/>
</dbReference>